<dbReference type="RefSeq" id="WP_116973900.1">
    <property type="nucleotide sequence ID" value="NZ_QPMM01000001.1"/>
</dbReference>
<reference evidence="1 2" key="1">
    <citation type="submission" date="2018-07" db="EMBL/GenBank/DDBJ databases">
        <title>Chitinophaga K2CV101002-2 sp. nov., isolated from a monsoon evergreen broad-leaved forest soil.</title>
        <authorList>
            <person name="Lv Y."/>
        </authorList>
    </citation>
    <scope>NUCLEOTIDE SEQUENCE [LARGE SCALE GENOMIC DNA]</scope>
    <source>
        <strain evidence="1 2">GDMCC 1.1288</strain>
    </source>
</reference>
<evidence type="ECO:0000313" key="1">
    <source>
        <dbReference type="EMBL" id="RFS26709.1"/>
    </source>
</evidence>
<dbReference type="AlphaFoldDB" id="A0A3E1YH46"/>
<organism evidence="1 2">
    <name type="scientific">Chitinophaga silvatica</name>
    <dbReference type="NCBI Taxonomy" id="2282649"/>
    <lineage>
        <taxon>Bacteria</taxon>
        <taxon>Pseudomonadati</taxon>
        <taxon>Bacteroidota</taxon>
        <taxon>Chitinophagia</taxon>
        <taxon>Chitinophagales</taxon>
        <taxon>Chitinophagaceae</taxon>
        <taxon>Chitinophaga</taxon>
    </lineage>
</organism>
<gene>
    <name evidence="1" type="ORF">DVR12_02670</name>
</gene>
<comment type="caution">
    <text evidence="1">The sequence shown here is derived from an EMBL/GenBank/DDBJ whole genome shotgun (WGS) entry which is preliminary data.</text>
</comment>
<keyword evidence="2" id="KW-1185">Reference proteome</keyword>
<sequence length="185" mass="20175">MIHEILEVDESSSFDDLAVKFGSFLGLPGSAPTNALLRAINDPVYAQNLIISRQSAPFLNALLNDPGNKMYGVEEEKELTNKDLIKRAGTALLNWTKSGFTVVSDEVLEKREDACLSCEHLVKPEKFLQKLVTSKSKDTIGKRAADCVCKVCGCSISKKIKAASEACPVTMPGNPALNKWGEPKY</sequence>
<evidence type="ECO:0000313" key="2">
    <source>
        <dbReference type="Proteomes" id="UP000260644"/>
    </source>
</evidence>
<dbReference type="EMBL" id="QPMM01000001">
    <property type="protein sequence ID" value="RFS26709.1"/>
    <property type="molecule type" value="Genomic_DNA"/>
</dbReference>
<protein>
    <submittedName>
        <fullName evidence="1">Uncharacterized protein</fullName>
    </submittedName>
</protein>
<dbReference type="OrthoDB" id="2596096at2"/>
<accession>A0A3E1YH46</accession>
<name>A0A3E1YH46_9BACT</name>
<dbReference type="Proteomes" id="UP000260644">
    <property type="component" value="Unassembled WGS sequence"/>
</dbReference>
<proteinExistence type="predicted"/>